<protein>
    <submittedName>
        <fullName evidence="2">Uncharacterized protein</fullName>
    </submittedName>
</protein>
<dbReference type="EMBL" id="DTAI01000132">
    <property type="protein sequence ID" value="HGN36818.1"/>
    <property type="molecule type" value="Genomic_DNA"/>
</dbReference>
<dbReference type="EMBL" id="DTBZ01000090">
    <property type="protein sequence ID" value="HGQ18278.1"/>
    <property type="molecule type" value="Genomic_DNA"/>
</dbReference>
<comment type="caution">
    <text evidence="2">The sequence shown here is derived from an EMBL/GenBank/DDBJ whole genome shotgun (WGS) entry which is preliminary data.</text>
</comment>
<proteinExistence type="predicted"/>
<organism evidence="2">
    <name type="scientific">Ignisphaera aggregans</name>
    <dbReference type="NCBI Taxonomy" id="334771"/>
    <lineage>
        <taxon>Archaea</taxon>
        <taxon>Thermoproteota</taxon>
        <taxon>Thermoprotei</taxon>
        <taxon>Desulfurococcales</taxon>
        <taxon>Desulfurococcaceae</taxon>
        <taxon>Ignisphaera</taxon>
    </lineage>
</organism>
<evidence type="ECO:0000313" key="1">
    <source>
        <dbReference type="EMBL" id="HGN36818.1"/>
    </source>
</evidence>
<evidence type="ECO:0000313" key="2">
    <source>
        <dbReference type="EMBL" id="HGQ18278.1"/>
    </source>
</evidence>
<reference evidence="2" key="1">
    <citation type="journal article" date="2020" name="mSystems">
        <title>Genome- and Community-Level Interaction Insights into Carbon Utilization and Element Cycling Functions of Hydrothermarchaeota in Hydrothermal Sediment.</title>
        <authorList>
            <person name="Zhou Z."/>
            <person name="Liu Y."/>
            <person name="Xu W."/>
            <person name="Pan J."/>
            <person name="Luo Z.H."/>
            <person name="Li M."/>
        </authorList>
    </citation>
    <scope>NUCLEOTIDE SEQUENCE [LARGE SCALE GENOMIC DNA]</scope>
    <source>
        <strain evidence="1">SpSt-618</strain>
        <strain evidence="2">SpSt-657</strain>
    </source>
</reference>
<sequence length="88" mass="10168">MWYQYRKSPLGTVVRESMKTVLGIYSREEAIEKLEKLSGRLSAKIEIVDLKQNIHEILTIDPDLGDIIWRDLDSGRVALVASWNPLER</sequence>
<dbReference type="AlphaFoldDB" id="A0A7J3JQA3"/>
<accession>A0A7J3JQA3</accession>
<name>A0A7J3JQA3_9CREN</name>
<gene>
    <name evidence="1" type="ORF">ENT87_04655</name>
    <name evidence="2" type="ORF">ENU30_04815</name>
</gene>